<dbReference type="PROSITE" id="PS01081">
    <property type="entry name" value="HTH_TETR_1"/>
    <property type="match status" value="1"/>
</dbReference>
<dbReference type="SUPFAM" id="SSF46689">
    <property type="entry name" value="Homeodomain-like"/>
    <property type="match status" value="1"/>
</dbReference>
<dbReference type="Proteomes" id="UP000287224">
    <property type="component" value="Unassembled WGS sequence"/>
</dbReference>
<feature type="DNA-binding region" description="H-T-H motif" evidence="2">
    <location>
        <begin position="34"/>
        <end position="53"/>
    </location>
</feature>
<proteinExistence type="predicted"/>
<dbReference type="InterPro" id="IPR023772">
    <property type="entry name" value="DNA-bd_HTH_TetR-type_CS"/>
</dbReference>
<dbReference type="OrthoDB" id="9812484at2"/>
<evidence type="ECO:0000259" key="3">
    <source>
        <dbReference type="PROSITE" id="PS50977"/>
    </source>
</evidence>
<keyword evidence="1 2" id="KW-0238">DNA-binding</keyword>
<dbReference type="GO" id="GO:0003700">
    <property type="term" value="F:DNA-binding transcription factor activity"/>
    <property type="evidence" value="ECO:0007669"/>
    <property type="project" value="TreeGrafter"/>
</dbReference>
<dbReference type="GO" id="GO:0000976">
    <property type="term" value="F:transcription cis-regulatory region binding"/>
    <property type="evidence" value="ECO:0007669"/>
    <property type="project" value="TreeGrafter"/>
</dbReference>
<evidence type="ECO:0000313" key="5">
    <source>
        <dbReference type="Proteomes" id="UP000287224"/>
    </source>
</evidence>
<dbReference type="InterPro" id="IPR009057">
    <property type="entry name" value="Homeodomain-like_sf"/>
</dbReference>
<feature type="domain" description="HTH tetR-type" evidence="3">
    <location>
        <begin position="11"/>
        <end position="71"/>
    </location>
</feature>
<dbReference type="EMBL" id="BIFQ01000002">
    <property type="protein sequence ID" value="GCE08800.1"/>
    <property type="molecule type" value="Genomic_DNA"/>
</dbReference>
<comment type="caution">
    <text evidence="4">The sequence shown here is derived from an EMBL/GenBank/DDBJ whole genome shotgun (WGS) entry which is preliminary data.</text>
</comment>
<dbReference type="AlphaFoldDB" id="A0A401ZPR2"/>
<protein>
    <recommendedName>
        <fullName evidence="3">HTH tetR-type domain-containing protein</fullName>
    </recommendedName>
</protein>
<evidence type="ECO:0000256" key="1">
    <source>
        <dbReference type="ARBA" id="ARBA00023125"/>
    </source>
</evidence>
<dbReference type="Gene3D" id="1.10.357.10">
    <property type="entry name" value="Tetracycline Repressor, domain 2"/>
    <property type="match status" value="1"/>
</dbReference>
<dbReference type="PANTHER" id="PTHR30055:SF226">
    <property type="entry name" value="HTH-TYPE TRANSCRIPTIONAL REGULATOR PKSA"/>
    <property type="match status" value="1"/>
</dbReference>
<dbReference type="InterPro" id="IPR001647">
    <property type="entry name" value="HTH_TetR"/>
</dbReference>
<organism evidence="4 5">
    <name type="scientific">Dictyobacter aurantiacus</name>
    <dbReference type="NCBI Taxonomy" id="1936993"/>
    <lineage>
        <taxon>Bacteria</taxon>
        <taxon>Bacillati</taxon>
        <taxon>Chloroflexota</taxon>
        <taxon>Ktedonobacteria</taxon>
        <taxon>Ktedonobacterales</taxon>
        <taxon>Dictyobacteraceae</taxon>
        <taxon>Dictyobacter</taxon>
    </lineage>
</organism>
<dbReference type="Pfam" id="PF00440">
    <property type="entry name" value="TetR_N"/>
    <property type="match status" value="1"/>
</dbReference>
<dbReference type="InterPro" id="IPR050109">
    <property type="entry name" value="HTH-type_TetR-like_transc_reg"/>
</dbReference>
<dbReference type="RefSeq" id="WP_126601287.1">
    <property type="nucleotide sequence ID" value="NZ_BIFQ01000002.1"/>
</dbReference>
<gene>
    <name evidence="4" type="ORF">KDAU_61290</name>
</gene>
<sequence length="210" mass="24002">MDQEKLSAESRSKREAILAAARTLFVQKGYEETTIADIAREANIAVGTVYLYFRNKRDVYTAVALDIGEMIATSFLDPRLRSLPFAQIPRALVDGIFRVSREQRNLITFLQTDMQSSEEMLRHKDSDDHISIILADLFQSAIDRGELAPFHTEMYSRLLCLLGDNVMYQCFAVENGEREALYHDYLVEMVERLFFGPSLREGLDRSSSDS</sequence>
<reference evidence="5" key="1">
    <citation type="submission" date="2018-12" db="EMBL/GenBank/DDBJ databases">
        <title>Tengunoibacter tsumagoiensis gen. nov., sp. nov., Dictyobacter kobayashii sp. nov., D. alpinus sp. nov., and D. joshuensis sp. nov. and description of Dictyobacteraceae fam. nov. within the order Ktedonobacterales isolated from Tengu-no-mugimeshi.</title>
        <authorList>
            <person name="Wang C.M."/>
            <person name="Zheng Y."/>
            <person name="Sakai Y."/>
            <person name="Toyoda A."/>
            <person name="Minakuchi Y."/>
            <person name="Abe K."/>
            <person name="Yokota A."/>
            <person name="Yabe S."/>
        </authorList>
    </citation>
    <scope>NUCLEOTIDE SEQUENCE [LARGE SCALE GENOMIC DNA]</scope>
    <source>
        <strain evidence="5">S-27</strain>
    </source>
</reference>
<dbReference type="PROSITE" id="PS50977">
    <property type="entry name" value="HTH_TETR_2"/>
    <property type="match status" value="1"/>
</dbReference>
<evidence type="ECO:0000256" key="2">
    <source>
        <dbReference type="PROSITE-ProRule" id="PRU00335"/>
    </source>
</evidence>
<evidence type="ECO:0000313" key="4">
    <source>
        <dbReference type="EMBL" id="GCE08800.1"/>
    </source>
</evidence>
<dbReference type="PANTHER" id="PTHR30055">
    <property type="entry name" value="HTH-TYPE TRANSCRIPTIONAL REGULATOR RUTR"/>
    <property type="match status" value="1"/>
</dbReference>
<name>A0A401ZPR2_9CHLR</name>
<accession>A0A401ZPR2</accession>
<keyword evidence="5" id="KW-1185">Reference proteome</keyword>
<dbReference type="PRINTS" id="PR00455">
    <property type="entry name" value="HTHTETR"/>
</dbReference>